<dbReference type="PANTHER" id="PTHR22674">
    <property type="entry name" value="NTPASE, KAP FAMILY P-LOOP DOMAIN-CONTAINING 1"/>
    <property type="match status" value="1"/>
</dbReference>
<evidence type="ECO:0000313" key="3">
    <source>
        <dbReference type="EMBL" id="AJQ97290.1"/>
    </source>
</evidence>
<dbReference type="InterPro" id="IPR011646">
    <property type="entry name" value="KAP_P-loop"/>
</dbReference>
<name>A0A0C5VD96_9GAMM</name>
<proteinExistence type="predicted"/>
<dbReference type="EMBL" id="CP007142">
    <property type="protein sequence ID" value="AJQ97290.1"/>
    <property type="molecule type" value="Genomic_DNA"/>
</dbReference>
<feature type="domain" description="KAP NTPase" evidence="2">
    <location>
        <begin position="615"/>
        <end position="791"/>
    </location>
</feature>
<dbReference type="AlphaFoldDB" id="A0A0C5VD96"/>
<evidence type="ECO:0000256" key="1">
    <source>
        <dbReference type="SAM" id="Coils"/>
    </source>
</evidence>
<feature type="domain" description="KAP NTPase" evidence="2">
    <location>
        <begin position="214"/>
        <end position="309"/>
    </location>
</feature>
<dbReference type="STRING" id="1445510.YC6258_05260"/>
<evidence type="ECO:0000259" key="2">
    <source>
        <dbReference type="Pfam" id="PF07693"/>
    </source>
</evidence>
<dbReference type="OrthoDB" id="88903at2"/>
<reference evidence="3 4" key="1">
    <citation type="submission" date="2014-01" db="EMBL/GenBank/DDBJ databases">
        <title>Full genme sequencing of cellulolytic bacterium Gynuella sunshinyii YC6258T gen. nov., sp. nov.</title>
        <authorList>
            <person name="Khan H."/>
            <person name="Chung E.J."/>
            <person name="Chung Y.R."/>
        </authorList>
    </citation>
    <scope>NUCLEOTIDE SEQUENCE [LARGE SCALE GENOMIC DNA]</scope>
    <source>
        <strain evidence="3 4">YC6258</strain>
    </source>
</reference>
<evidence type="ECO:0000313" key="4">
    <source>
        <dbReference type="Proteomes" id="UP000032266"/>
    </source>
</evidence>
<dbReference type="RefSeq" id="WP_044619070.1">
    <property type="nucleotide sequence ID" value="NZ_CP007142.1"/>
</dbReference>
<dbReference type="SUPFAM" id="SSF52540">
    <property type="entry name" value="P-loop containing nucleoside triphosphate hydrolases"/>
    <property type="match status" value="1"/>
</dbReference>
<dbReference type="InterPro" id="IPR052754">
    <property type="entry name" value="NTPase_KAP_P-loop"/>
</dbReference>
<dbReference type="Proteomes" id="UP000032266">
    <property type="component" value="Chromosome"/>
</dbReference>
<dbReference type="KEGG" id="gsn:YC6258_05260"/>
<dbReference type="PANTHER" id="PTHR22674:SF6">
    <property type="entry name" value="NTPASE KAP FAMILY P-LOOP DOMAIN-CONTAINING PROTEIN 1"/>
    <property type="match status" value="1"/>
</dbReference>
<keyword evidence="4" id="KW-1185">Reference proteome</keyword>
<gene>
    <name evidence="3" type="ORF">YC6258_05260</name>
</gene>
<accession>A0A0C5VD96</accession>
<dbReference type="PATRIC" id="fig|1445510.3.peg.5222"/>
<dbReference type="HOGENOM" id="CLU_321006_0_0_6"/>
<sequence>MMNPEQLSPSSQSVFWWATALAQFRVARHNETSVSISASDILVGMLLESPTDPTTTTLLTHFHLTPGQILPDDYLIPTRQELERQLRSIPADTTPAFDSDADYVLKQAYEIAAQNKYSQVLELPYLLIGLLQSPNTIAEKLAELFAQRGIEISQVQQLSLEFFSQPENKQSYAEFLQTRLPYHASPVDIPNYKADHGNLNDLTQDLVGIRAEVDAFAYLLASRGLKPPLAVGLFGEWGSGKSFFMQAVRSRIEQLTGSDQISQRSQVEVPYWKRIIHIEFNAWHYVEGNLWASLVDHIFNQLRLKGEKEDLVEKRRNYWLQQLDSKRVELAELESKYSVAKRDLDSLEQRMDLLEQAYQTEMEHLRQLKANASSDVVIRDSLNAVSEVLDNNLLALGLPSARDIFKKLDEAHQEIKRGRRLLTELWHHKHRSYRYLLVLAGLFPPAVTWMLTSLTESMNTAWLSGAAATVATGTALLSKTTLFIKDRLKQLQQASAKVQQEVMQQQQQLDNQITAAEQTVANARQRLHDSIHHRNEVLDSIEEIQDELKKVTPTQILNEFVKERVGSGDYRKHLGIPALIQQDFQQLATLISGHNQALVAGDDSDNEAHDDYGFNRIILYIDDLDRCPDTHVVQVLQAVHLLLAFELFVVVVAVDSRWLSHALIKHFDALAPEHNNTSTASPDDYLEKIFQVPFWVQPLNDHARQNIINGLLEGHLLTTRQPPGGQFSSDSNIPNVSESHQQILDSLNPASAPPELDVAALSIHADELDFLKQLTPLLGNTPRATKRFVNLYQLLRIIHHLTPENDEESPPDYQLLGFMLAIGGTVPNLEQSILMAEQQNPYGLLSDVLNNLEQLHADRIQLWMDSRIHWLTIPLARIQHSYHRVERFLFRVSSGSLSGLRSL</sequence>
<feature type="coiled-coil region" evidence="1">
    <location>
        <begin position="488"/>
        <end position="526"/>
    </location>
</feature>
<protein>
    <submittedName>
        <fullName evidence="3">ATPase involved in DNA repair</fullName>
    </submittedName>
</protein>
<dbReference type="InterPro" id="IPR027417">
    <property type="entry name" value="P-loop_NTPase"/>
</dbReference>
<organism evidence="3 4">
    <name type="scientific">Gynuella sunshinyii YC6258</name>
    <dbReference type="NCBI Taxonomy" id="1445510"/>
    <lineage>
        <taxon>Bacteria</taxon>
        <taxon>Pseudomonadati</taxon>
        <taxon>Pseudomonadota</taxon>
        <taxon>Gammaproteobacteria</taxon>
        <taxon>Oceanospirillales</taxon>
        <taxon>Saccharospirillaceae</taxon>
        <taxon>Gynuella</taxon>
    </lineage>
</organism>
<feature type="coiled-coil region" evidence="1">
    <location>
        <begin position="323"/>
        <end position="371"/>
    </location>
</feature>
<dbReference type="Pfam" id="PF07693">
    <property type="entry name" value="KAP_NTPase"/>
    <property type="match status" value="2"/>
</dbReference>
<keyword evidence="1" id="KW-0175">Coiled coil</keyword>